<dbReference type="Gene3D" id="2.10.70.100">
    <property type="match status" value="1"/>
</dbReference>
<dbReference type="InterPro" id="IPR013655">
    <property type="entry name" value="PAS_fold_3"/>
</dbReference>
<dbReference type="SUPFAM" id="SSF55785">
    <property type="entry name" value="PYP-like sensor domain (PAS domain)"/>
    <property type="match status" value="2"/>
</dbReference>
<dbReference type="PROSITE" id="PS50943">
    <property type="entry name" value="HTH_CROC1"/>
    <property type="match status" value="1"/>
</dbReference>
<keyword evidence="5" id="KW-0418">Kinase</keyword>
<feature type="domain" description="PAC" evidence="6">
    <location>
        <begin position="81"/>
        <end position="133"/>
    </location>
</feature>
<dbReference type="InterPro" id="IPR001610">
    <property type="entry name" value="PAC"/>
</dbReference>
<dbReference type="InterPro" id="IPR000700">
    <property type="entry name" value="PAS-assoc_C"/>
</dbReference>
<organism evidence="8 9">
    <name type="scientific">Agrobacterium larrymoorei</name>
    <dbReference type="NCBI Taxonomy" id="160699"/>
    <lineage>
        <taxon>Bacteria</taxon>
        <taxon>Pseudomonadati</taxon>
        <taxon>Pseudomonadota</taxon>
        <taxon>Alphaproteobacteria</taxon>
        <taxon>Hyphomicrobiales</taxon>
        <taxon>Rhizobiaceae</taxon>
        <taxon>Rhizobium/Agrobacterium group</taxon>
        <taxon>Agrobacterium</taxon>
    </lineage>
</organism>
<name>A0AAJ2EPG5_9HYPH</name>
<dbReference type="SUPFAM" id="SSF47413">
    <property type="entry name" value="lambda repressor-like DNA-binding domains"/>
    <property type="match status" value="1"/>
</dbReference>
<reference evidence="8" key="1">
    <citation type="submission" date="2023-08" db="EMBL/GenBank/DDBJ databases">
        <title>Functional and genomic diversity of the sorghum phyllosphere microbiome.</title>
        <authorList>
            <person name="Shade A."/>
        </authorList>
    </citation>
    <scope>NUCLEOTIDE SEQUENCE</scope>
    <source>
        <strain evidence="8">SORGH_AS_0974</strain>
    </source>
</reference>
<keyword evidence="3" id="KW-0597">Phosphoprotein</keyword>
<dbReference type="CDD" id="cd00093">
    <property type="entry name" value="HTH_XRE"/>
    <property type="match status" value="1"/>
</dbReference>
<dbReference type="InterPro" id="IPR000014">
    <property type="entry name" value="PAS"/>
</dbReference>
<feature type="domain" description="HTH cro/C1-type" evidence="7">
    <location>
        <begin position="263"/>
        <end position="317"/>
    </location>
</feature>
<evidence type="ECO:0000259" key="6">
    <source>
        <dbReference type="PROSITE" id="PS50113"/>
    </source>
</evidence>
<evidence type="ECO:0000256" key="5">
    <source>
        <dbReference type="ARBA" id="ARBA00022777"/>
    </source>
</evidence>
<dbReference type="InterPro" id="IPR001387">
    <property type="entry name" value="Cro/C1-type_HTH"/>
</dbReference>
<dbReference type="InterPro" id="IPR052162">
    <property type="entry name" value="Sensor_kinase/Photoreceptor"/>
</dbReference>
<gene>
    <name evidence="8" type="ORF">QE369_000313</name>
</gene>
<dbReference type="NCBIfam" id="TIGR00229">
    <property type="entry name" value="sensory_box"/>
    <property type="match status" value="1"/>
</dbReference>
<dbReference type="CDD" id="cd00130">
    <property type="entry name" value="PAS"/>
    <property type="match status" value="2"/>
</dbReference>
<dbReference type="RefSeq" id="WP_309769272.1">
    <property type="nucleotide sequence ID" value="NZ_JAVIZC010000001.1"/>
</dbReference>
<dbReference type="SMART" id="SM00086">
    <property type="entry name" value="PAC"/>
    <property type="match status" value="1"/>
</dbReference>
<evidence type="ECO:0000256" key="2">
    <source>
        <dbReference type="ARBA" id="ARBA00012438"/>
    </source>
</evidence>
<evidence type="ECO:0000313" key="9">
    <source>
        <dbReference type="Proteomes" id="UP001255601"/>
    </source>
</evidence>
<evidence type="ECO:0000256" key="4">
    <source>
        <dbReference type="ARBA" id="ARBA00022679"/>
    </source>
</evidence>
<dbReference type="GO" id="GO:0004673">
    <property type="term" value="F:protein histidine kinase activity"/>
    <property type="evidence" value="ECO:0007669"/>
    <property type="project" value="UniProtKB-EC"/>
</dbReference>
<dbReference type="GO" id="GO:0003677">
    <property type="term" value="F:DNA binding"/>
    <property type="evidence" value="ECO:0007669"/>
    <property type="project" value="InterPro"/>
</dbReference>
<dbReference type="Proteomes" id="UP001255601">
    <property type="component" value="Unassembled WGS sequence"/>
</dbReference>
<dbReference type="PANTHER" id="PTHR43304:SF1">
    <property type="entry name" value="PAC DOMAIN-CONTAINING PROTEIN"/>
    <property type="match status" value="1"/>
</dbReference>
<dbReference type="EC" id="2.7.13.3" evidence="2"/>
<evidence type="ECO:0000256" key="1">
    <source>
        <dbReference type="ARBA" id="ARBA00000085"/>
    </source>
</evidence>
<dbReference type="AlphaFoldDB" id="A0AAJ2EPG5"/>
<accession>A0AAJ2EPG5</accession>
<dbReference type="PANTHER" id="PTHR43304">
    <property type="entry name" value="PHYTOCHROME-LIKE PROTEIN CPH1"/>
    <property type="match status" value="1"/>
</dbReference>
<keyword evidence="4" id="KW-0808">Transferase</keyword>
<dbReference type="Gene3D" id="1.10.260.40">
    <property type="entry name" value="lambda repressor-like DNA-binding domains"/>
    <property type="match status" value="1"/>
</dbReference>
<dbReference type="EMBL" id="JAVIZC010000001">
    <property type="protein sequence ID" value="MDR6100135.1"/>
    <property type="molecule type" value="Genomic_DNA"/>
</dbReference>
<evidence type="ECO:0000313" key="8">
    <source>
        <dbReference type="EMBL" id="MDR6100135.1"/>
    </source>
</evidence>
<evidence type="ECO:0000259" key="7">
    <source>
        <dbReference type="PROSITE" id="PS50943"/>
    </source>
</evidence>
<protein>
    <recommendedName>
        <fullName evidence="2">histidine kinase</fullName>
        <ecNumber evidence="2">2.7.13.3</ecNumber>
    </recommendedName>
</protein>
<proteinExistence type="predicted"/>
<dbReference type="Gene3D" id="3.30.450.20">
    <property type="entry name" value="PAS domain"/>
    <property type="match status" value="2"/>
</dbReference>
<dbReference type="InterPro" id="IPR035965">
    <property type="entry name" value="PAS-like_dom_sf"/>
</dbReference>
<dbReference type="InterPro" id="IPR010982">
    <property type="entry name" value="Lambda_DNA-bd_dom_sf"/>
</dbReference>
<comment type="caution">
    <text evidence="8">The sequence shown here is derived from an EMBL/GenBank/DDBJ whole genome shotgun (WGS) entry which is preliminary data.</text>
</comment>
<dbReference type="PROSITE" id="PS50113">
    <property type="entry name" value="PAC"/>
    <property type="match status" value="1"/>
</dbReference>
<evidence type="ECO:0000256" key="3">
    <source>
        <dbReference type="ARBA" id="ARBA00022553"/>
    </source>
</evidence>
<sequence length="335" mass="37656">MRLSQTAEMRLRAVEDRFEIGTWSWEISSSVVTWSPGLYKILGVDPAVVVPSLDFYQSLVHPDDQLDFSDATGLASEKRLQDRTFRIIRPDGTLRWLRSKGQPIFDRGGGIVAMFGVAADVTESRLVEEDRKRKADLNHCFAQLLGGNLWRAYPDGRLIETTGWSKLTGESPSQARNWDNLSSIHPDDRNLFREAWSLAIETRSKFEACIRVKTVEGNYVRLKNVAVPLMSEEGSLVEWIGCASFAENVETRSGTLDIQAEQIRAARTMLGWSALQLSRNSGVSFSTVRRIEVSTENIRSVSLCRIRSCLEAEGVRFSSSFDGTRSVSLGKRDQR</sequence>
<dbReference type="Pfam" id="PF08447">
    <property type="entry name" value="PAS_3"/>
    <property type="match status" value="2"/>
</dbReference>
<comment type="catalytic activity">
    <reaction evidence="1">
        <text>ATP + protein L-histidine = ADP + protein N-phospho-L-histidine.</text>
        <dbReference type="EC" id="2.7.13.3"/>
    </reaction>
</comment>